<dbReference type="GO" id="GO:0008168">
    <property type="term" value="F:methyltransferase activity"/>
    <property type="evidence" value="ECO:0007669"/>
    <property type="project" value="UniProtKB-KW"/>
</dbReference>
<evidence type="ECO:0000313" key="14">
    <source>
        <dbReference type="EMBL" id="CAI4039222.1"/>
    </source>
</evidence>
<dbReference type="EC" id="2.1.1.282" evidence="3"/>
<dbReference type="PANTHER" id="PTHR48418">
    <property type="entry name" value="TRNA WYBUTOSINE-SYNTHESIZING PROTEIN 3"/>
    <property type="match status" value="1"/>
</dbReference>
<feature type="domain" description="tRNA wybutosine-synthesizing protein" evidence="13">
    <location>
        <begin position="9"/>
        <end position="226"/>
    </location>
</feature>
<keyword evidence="6" id="KW-0949">S-adenosyl-L-methionine</keyword>
<evidence type="ECO:0000256" key="1">
    <source>
        <dbReference type="ARBA" id="ARBA00004797"/>
    </source>
</evidence>
<evidence type="ECO:0000256" key="11">
    <source>
        <dbReference type="ARBA" id="ARBA00069229"/>
    </source>
</evidence>
<keyword evidence="15" id="KW-1185">Reference proteome</keyword>
<dbReference type="SUPFAM" id="SSF111278">
    <property type="entry name" value="SSo0622-like"/>
    <property type="match status" value="1"/>
</dbReference>
<feature type="region of interest" description="Disordered" evidence="12">
    <location>
        <begin position="233"/>
        <end position="273"/>
    </location>
</feature>
<proteinExistence type="inferred from homology"/>
<dbReference type="Gene3D" id="3.30.1960.10">
    <property type="entry name" value="tRNA wybutosine-synthesizing-like"/>
    <property type="match status" value="1"/>
</dbReference>
<evidence type="ECO:0000256" key="5">
    <source>
        <dbReference type="ARBA" id="ARBA00022679"/>
    </source>
</evidence>
<dbReference type="FunFam" id="3.30.1960.10:FF:000003">
    <property type="entry name" value="tRNA methyltransferase"/>
    <property type="match status" value="1"/>
</dbReference>
<evidence type="ECO:0000256" key="6">
    <source>
        <dbReference type="ARBA" id="ARBA00022691"/>
    </source>
</evidence>
<comment type="function">
    <text evidence="10">S-adenosyl-L-methionine-dependent methyltransferase that acts as a component of the wybutosine biosynthesis pathway. Wybutosine is a hyper modified guanosine with a tricyclic base found at the 3'-position adjacent to the anticodon of eukaryotic phenylalanine tRNA. Probably methylates N-4 position of wybutosine-86 to produce wybutosine-72.</text>
</comment>
<dbReference type="PANTHER" id="PTHR48418:SF1">
    <property type="entry name" value="TRNA WYBUTOSINE-SYNTHESIZING PROTEIN 3"/>
    <property type="match status" value="1"/>
</dbReference>
<evidence type="ECO:0000256" key="10">
    <source>
        <dbReference type="ARBA" id="ARBA00058049"/>
    </source>
</evidence>
<dbReference type="InterPro" id="IPR003827">
    <property type="entry name" value="tRNA_yW-synthesising"/>
</dbReference>
<evidence type="ECO:0000256" key="8">
    <source>
        <dbReference type="ARBA" id="ARBA00030554"/>
    </source>
</evidence>
<dbReference type="Proteomes" id="UP001161438">
    <property type="component" value="Chromosome 7"/>
</dbReference>
<keyword evidence="7" id="KW-0819">tRNA processing</keyword>
<reference evidence="14" key="1">
    <citation type="submission" date="2022-10" db="EMBL/GenBank/DDBJ databases">
        <authorList>
            <person name="Byrne P K."/>
        </authorList>
    </citation>
    <scope>NUCLEOTIDE SEQUENCE</scope>
    <source>
        <strain evidence="14">IFO1815</strain>
    </source>
</reference>
<name>A0AA35IZT8_SACMI</name>
<dbReference type="GO" id="GO:0032259">
    <property type="term" value="P:methylation"/>
    <property type="evidence" value="ECO:0007669"/>
    <property type="project" value="UniProtKB-KW"/>
</dbReference>
<evidence type="ECO:0000259" key="13">
    <source>
        <dbReference type="Pfam" id="PF02676"/>
    </source>
</evidence>
<feature type="compositionally biased region" description="Basic and acidic residues" evidence="12">
    <location>
        <begin position="246"/>
        <end position="264"/>
    </location>
</feature>
<evidence type="ECO:0000313" key="15">
    <source>
        <dbReference type="Proteomes" id="UP001161438"/>
    </source>
</evidence>
<gene>
    <name evidence="14" type="primary">SMKI07G2000</name>
    <name evidence="14" type="ORF">SMKI_07G2000</name>
</gene>
<comment type="similarity">
    <text evidence="2">Belongs to the TYW3 family.</text>
</comment>
<comment type="pathway">
    <text evidence="1">tRNA modification; wybutosine-tRNA(Phe) biosynthesis.</text>
</comment>
<organism evidence="14 15">
    <name type="scientific">Saccharomyces mikatae IFO 1815</name>
    <dbReference type="NCBI Taxonomy" id="226126"/>
    <lineage>
        <taxon>Eukaryota</taxon>
        <taxon>Fungi</taxon>
        <taxon>Dikarya</taxon>
        <taxon>Ascomycota</taxon>
        <taxon>Saccharomycotina</taxon>
        <taxon>Saccharomycetes</taxon>
        <taxon>Saccharomycetales</taxon>
        <taxon>Saccharomycetaceae</taxon>
        <taxon>Saccharomyces</taxon>
    </lineage>
</organism>
<dbReference type="EMBL" id="OX365763">
    <property type="protein sequence ID" value="CAI4039222.1"/>
    <property type="molecule type" value="Genomic_DNA"/>
</dbReference>
<accession>A0AA35IZT8</accession>
<sequence>MAVQNAFEQKKKAILNEIDSTQPDLSPKGTIDELCLPIIDLINSSADMVTTSSCSGRVSVFLEGTKSYNGEVKIGGKGQGGKWLYVTHDRGKVIGWLDELRSKSEFLLEISRNQDLVEKVTGSTRYILYKYEPFILHVKCRDFQVASKLYNEAMSCGFRESGIGSNNLVAIRINIKLDVPIGYLDEDSSTLKFFVGPEYINVLDSLSLNKFDENTKKMQALYEKIKRELLNKSPNSNAKTGVIPAETKEERRERKKKEGMERQRQLKSTSNVL</sequence>
<dbReference type="GO" id="GO:0008033">
    <property type="term" value="P:tRNA processing"/>
    <property type="evidence" value="ECO:0007669"/>
    <property type="project" value="UniProtKB-KW"/>
</dbReference>
<evidence type="ECO:0000256" key="4">
    <source>
        <dbReference type="ARBA" id="ARBA00022603"/>
    </source>
</evidence>
<evidence type="ECO:0000256" key="7">
    <source>
        <dbReference type="ARBA" id="ARBA00022694"/>
    </source>
</evidence>
<dbReference type="InterPro" id="IPR036602">
    <property type="entry name" value="tRNA_yW-synthesising-like_sf"/>
</dbReference>
<dbReference type="RefSeq" id="XP_056082337.1">
    <property type="nucleotide sequence ID" value="XM_056222669.1"/>
</dbReference>
<evidence type="ECO:0000256" key="3">
    <source>
        <dbReference type="ARBA" id="ARBA00012750"/>
    </source>
</evidence>
<evidence type="ECO:0000256" key="2">
    <source>
        <dbReference type="ARBA" id="ARBA00008569"/>
    </source>
</evidence>
<protein>
    <recommendedName>
        <fullName evidence="11">tRNA wybutosine-synthesizing protein 3</fullName>
        <ecNumber evidence="3">2.1.1.282</ecNumber>
    </recommendedName>
    <alternativeName>
        <fullName evidence="8">tRNA(Phe) 7-((3-amino-3-carboxypropyl)-4-demethylwyosine(37)-N(4))-methyltransferase</fullName>
    </alternativeName>
</protein>
<dbReference type="GeneID" id="80918433"/>
<dbReference type="Pfam" id="PF02676">
    <property type="entry name" value="TYW3"/>
    <property type="match status" value="1"/>
</dbReference>
<evidence type="ECO:0000256" key="9">
    <source>
        <dbReference type="ARBA" id="ARBA00049202"/>
    </source>
</evidence>
<evidence type="ECO:0000256" key="12">
    <source>
        <dbReference type="SAM" id="MobiDB-lite"/>
    </source>
</evidence>
<keyword evidence="5" id="KW-0808">Transferase</keyword>
<comment type="catalytic activity">
    <reaction evidence="9">
        <text>4-demethyl-7-[(3S)-3-amino-3-carboxypropyl]wyosine(37) in tRNA(Phe) + S-adenosyl-L-methionine = 7-[(3S)-3-amino-3-carboxypropyl]wyosine(37) in tRNA(Phe) + S-adenosyl-L-homocysteine + H(+)</text>
        <dbReference type="Rhea" id="RHEA:36635"/>
        <dbReference type="Rhea" id="RHEA-COMP:10378"/>
        <dbReference type="Rhea" id="RHEA-COMP:10379"/>
        <dbReference type="ChEBI" id="CHEBI:15378"/>
        <dbReference type="ChEBI" id="CHEBI:57856"/>
        <dbReference type="ChEBI" id="CHEBI:59789"/>
        <dbReference type="ChEBI" id="CHEBI:73543"/>
        <dbReference type="ChEBI" id="CHEBI:73550"/>
        <dbReference type="EC" id="2.1.1.282"/>
    </reaction>
</comment>
<dbReference type="AlphaFoldDB" id="A0AA35IZT8"/>
<keyword evidence="4" id="KW-0489">Methyltransferase</keyword>